<gene>
    <name evidence="1" type="ORF">G3M48_003387</name>
</gene>
<name>A0AAW0RWG0_9HYPO</name>
<evidence type="ECO:0000313" key="2">
    <source>
        <dbReference type="Proteomes" id="UP001397290"/>
    </source>
</evidence>
<sequence length="120" mass="13264">MPAGMGQKAGQFLTAVPEQAKEGHTGRAENDGQNIHFYMQPVGYIKHSDQPDALGVATLGAYARFASADGNLWHLILKVLKELRSHGFCSAHDCRGCAQHFTRHGTALVRELRRYRAHIP</sequence>
<accession>A0AAW0RWG0</accession>
<reference evidence="1 2" key="1">
    <citation type="submission" date="2020-02" db="EMBL/GenBank/DDBJ databases">
        <title>Comparative genomics of the hypocrealean fungal genus Beauvera.</title>
        <authorList>
            <person name="Showalter D.N."/>
            <person name="Bushley K.E."/>
            <person name="Rehner S.A."/>
        </authorList>
    </citation>
    <scope>NUCLEOTIDE SEQUENCE [LARGE SCALE GENOMIC DNA]</scope>
    <source>
        <strain evidence="1 2">ARSEF4384</strain>
    </source>
</reference>
<dbReference type="Proteomes" id="UP001397290">
    <property type="component" value="Unassembled WGS sequence"/>
</dbReference>
<protein>
    <submittedName>
        <fullName evidence="1">Uncharacterized protein</fullName>
    </submittedName>
</protein>
<dbReference type="AlphaFoldDB" id="A0AAW0RWG0"/>
<dbReference type="EMBL" id="JAAHCF010000222">
    <property type="protein sequence ID" value="KAK8146261.1"/>
    <property type="molecule type" value="Genomic_DNA"/>
</dbReference>
<keyword evidence="2" id="KW-1185">Reference proteome</keyword>
<proteinExistence type="predicted"/>
<organism evidence="1 2">
    <name type="scientific">Beauveria asiatica</name>
    <dbReference type="NCBI Taxonomy" id="1069075"/>
    <lineage>
        <taxon>Eukaryota</taxon>
        <taxon>Fungi</taxon>
        <taxon>Dikarya</taxon>
        <taxon>Ascomycota</taxon>
        <taxon>Pezizomycotina</taxon>
        <taxon>Sordariomycetes</taxon>
        <taxon>Hypocreomycetidae</taxon>
        <taxon>Hypocreales</taxon>
        <taxon>Cordycipitaceae</taxon>
        <taxon>Beauveria</taxon>
    </lineage>
</organism>
<evidence type="ECO:0000313" key="1">
    <source>
        <dbReference type="EMBL" id="KAK8146261.1"/>
    </source>
</evidence>
<comment type="caution">
    <text evidence="1">The sequence shown here is derived from an EMBL/GenBank/DDBJ whole genome shotgun (WGS) entry which is preliminary data.</text>
</comment>